<feature type="compositionally biased region" description="Polar residues" evidence="1">
    <location>
        <begin position="379"/>
        <end position="388"/>
    </location>
</feature>
<evidence type="ECO:0000256" key="1">
    <source>
        <dbReference type="SAM" id="MobiDB-lite"/>
    </source>
</evidence>
<protein>
    <submittedName>
        <fullName evidence="2">Uncharacterized protein</fullName>
    </submittedName>
</protein>
<gene>
    <name evidence="2" type="ORF">BCY88_01550</name>
</gene>
<feature type="region of interest" description="Disordered" evidence="1">
    <location>
        <begin position="142"/>
        <end position="172"/>
    </location>
</feature>
<dbReference type="EMBL" id="MCAS01000001">
    <property type="protein sequence ID" value="RKF50884.1"/>
    <property type="molecule type" value="Genomic_DNA"/>
</dbReference>
<feature type="region of interest" description="Disordered" evidence="1">
    <location>
        <begin position="364"/>
        <end position="388"/>
    </location>
</feature>
<proteinExistence type="predicted"/>
<dbReference type="Proteomes" id="UP000283709">
    <property type="component" value="Unassembled WGS sequence"/>
</dbReference>
<name>A0A420H0H4_9BURK</name>
<comment type="caution">
    <text evidence="2">The sequence shown here is derived from an EMBL/GenBank/DDBJ whole genome shotgun (WGS) entry which is preliminary data.</text>
</comment>
<evidence type="ECO:0000313" key="3">
    <source>
        <dbReference type="Proteomes" id="UP000283709"/>
    </source>
</evidence>
<evidence type="ECO:0000313" key="2">
    <source>
        <dbReference type="EMBL" id="RKF50884.1"/>
    </source>
</evidence>
<accession>A0A420H0H4</accession>
<reference evidence="2 3" key="1">
    <citation type="submission" date="2016-07" db="EMBL/GenBank/DDBJ databases">
        <title>Genome analysis of Burkholderia fungorum ES3-20.</title>
        <authorList>
            <person name="Xu D."/>
            <person name="Yao R."/>
            <person name="Zheng S."/>
        </authorList>
    </citation>
    <scope>NUCLEOTIDE SEQUENCE [LARGE SCALE GENOMIC DNA]</scope>
    <source>
        <strain evidence="2 3">ES3-20</strain>
    </source>
</reference>
<dbReference type="OrthoDB" id="10020705at2"/>
<organism evidence="2 3">
    <name type="scientific">Paraburkholderia fungorum</name>
    <dbReference type="NCBI Taxonomy" id="134537"/>
    <lineage>
        <taxon>Bacteria</taxon>
        <taxon>Pseudomonadati</taxon>
        <taxon>Pseudomonadota</taxon>
        <taxon>Betaproteobacteria</taxon>
        <taxon>Burkholderiales</taxon>
        <taxon>Burkholderiaceae</taxon>
        <taxon>Paraburkholderia</taxon>
    </lineage>
</organism>
<dbReference type="AlphaFoldDB" id="A0A420H0H4"/>
<dbReference type="RefSeq" id="WP_120342512.1">
    <property type="nucleotide sequence ID" value="NZ_MCAS01000001.1"/>
</dbReference>
<feature type="compositionally biased region" description="Basic and acidic residues" evidence="1">
    <location>
        <begin position="147"/>
        <end position="159"/>
    </location>
</feature>
<sequence length="388" mass="43295">MSTESTSGESQPPEKEEQTVFQWAAKALETHAKGFQYSDKTTSFDCGVAHGLEDFTRATTQTSMGEEHRTSAVVGFIAAHLSWYNLLAEMSKAPRALNCQWGSFKKSEETLNGSDFGVAIEIGPVDGREGRFYNLSFFQAKNGSTTKRPESDAEDREGFDINQPHTDYAKTPREADERLAAWLGIDNQSTPWESWLEVPSRMMHSPDIKQNHQIVKLAVTNAYLTQLNNKSLPPAHQDEQGRTSAVEPSYVHYVIWRNYERPARIVSLNAIKSHLAKRELKDLTIASGIKDPTLHFDPKRATKAFGDFLRSGQNANAVGWALIEKQDVIEMVKNWPTIGTRWMIVETRSGGLANELGLASQINRDPYRGEPVSIPSPEATPTNTPGMK</sequence>